<dbReference type="Pfam" id="PF25244">
    <property type="entry name" value="PML_C"/>
    <property type="match status" value="1"/>
</dbReference>
<evidence type="ECO:0000256" key="3">
    <source>
        <dbReference type="ARBA" id="ARBA00022833"/>
    </source>
</evidence>
<dbReference type="Gene3D" id="3.30.40.10">
    <property type="entry name" value="Zinc/RING finger domain, C3HC4 (zinc finger)"/>
    <property type="match status" value="1"/>
</dbReference>
<keyword evidence="1" id="KW-0479">Metal-binding</keyword>
<evidence type="ECO:0000313" key="10">
    <source>
        <dbReference type="RefSeq" id="XP_060030211.1"/>
    </source>
</evidence>
<keyword evidence="5" id="KW-0175">Coiled coil</keyword>
<feature type="domain" description="B box-type" evidence="8">
    <location>
        <begin position="188"/>
        <end position="226"/>
    </location>
</feature>
<dbReference type="SUPFAM" id="SSF57850">
    <property type="entry name" value="RING/U-box"/>
    <property type="match status" value="1"/>
</dbReference>
<dbReference type="Proteomes" id="UP001652624">
    <property type="component" value="Chromosome 16"/>
</dbReference>
<feature type="domain" description="RING-type" evidence="7">
    <location>
        <begin position="65"/>
        <end position="99"/>
    </location>
</feature>
<dbReference type="PANTHER" id="PTHR25462:SF302">
    <property type="entry name" value="PROTEIN PML"/>
    <property type="match status" value="1"/>
</dbReference>
<keyword evidence="9" id="KW-1185">Reference proteome</keyword>
<dbReference type="InterPro" id="IPR021978">
    <property type="entry name" value="PML-like_CC"/>
</dbReference>
<organism evidence="9 10">
    <name type="scientific">Erinaceus europaeus</name>
    <name type="common">Western European hedgehog</name>
    <dbReference type="NCBI Taxonomy" id="9365"/>
    <lineage>
        <taxon>Eukaryota</taxon>
        <taxon>Metazoa</taxon>
        <taxon>Chordata</taxon>
        <taxon>Craniata</taxon>
        <taxon>Vertebrata</taxon>
        <taxon>Euteleostomi</taxon>
        <taxon>Mammalia</taxon>
        <taxon>Eutheria</taxon>
        <taxon>Laurasiatheria</taxon>
        <taxon>Eulipotyphla</taxon>
        <taxon>Erinaceidae</taxon>
        <taxon>Erinaceinae</taxon>
        <taxon>Erinaceus</taxon>
    </lineage>
</organism>
<feature type="compositionally biased region" description="Low complexity" evidence="6">
    <location>
        <begin position="25"/>
        <end position="38"/>
    </location>
</feature>
<dbReference type="CDD" id="cd19804">
    <property type="entry name" value="Bbox1_TRIM19_C-V"/>
    <property type="match status" value="1"/>
</dbReference>
<gene>
    <name evidence="10" type="primary">PML</name>
</gene>
<evidence type="ECO:0000256" key="4">
    <source>
        <dbReference type="PROSITE-ProRule" id="PRU00024"/>
    </source>
</evidence>
<dbReference type="SMART" id="SM00336">
    <property type="entry name" value="BBOX"/>
    <property type="match status" value="1"/>
</dbReference>
<dbReference type="PROSITE" id="PS50089">
    <property type="entry name" value="ZF_RING_2"/>
    <property type="match status" value="1"/>
</dbReference>
<protein>
    <submittedName>
        <fullName evidence="10">Protein PML isoform X1</fullName>
    </submittedName>
</protein>
<dbReference type="InterPro" id="IPR017907">
    <property type="entry name" value="Znf_RING_CS"/>
</dbReference>
<reference evidence="10" key="1">
    <citation type="submission" date="2025-08" db="UniProtKB">
        <authorList>
            <consortium name="RefSeq"/>
        </authorList>
    </citation>
    <scope>IDENTIFICATION</scope>
</reference>
<dbReference type="GeneID" id="103126129"/>
<feature type="compositionally biased region" description="Basic and acidic residues" evidence="6">
    <location>
        <begin position="532"/>
        <end position="546"/>
    </location>
</feature>
<keyword evidence="2 4" id="KW-0863">Zinc-finger</keyword>
<keyword evidence="3" id="KW-0862">Zinc</keyword>
<accession>A0ABM3W0W1</accession>
<dbReference type="PROSITE" id="PS00518">
    <property type="entry name" value="ZF_RING_1"/>
    <property type="match status" value="1"/>
</dbReference>
<dbReference type="PANTHER" id="PTHR25462">
    <property type="entry name" value="BONUS, ISOFORM C-RELATED"/>
    <property type="match status" value="1"/>
</dbReference>
<evidence type="ECO:0000256" key="6">
    <source>
        <dbReference type="SAM" id="MobiDB-lite"/>
    </source>
</evidence>
<feature type="coiled-coil region" evidence="5">
    <location>
        <begin position="251"/>
        <end position="278"/>
    </location>
</feature>
<dbReference type="InterPro" id="IPR057617">
    <property type="entry name" value="PML_C"/>
</dbReference>
<evidence type="ECO:0000256" key="1">
    <source>
        <dbReference type="ARBA" id="ARBA00022723"/>
    </source>
</evidence>
<dbReference type="InterPro" id="IPR047153">
    <property type="entry name" value="TRIM45/56/19-like"/>
</dbReference>
<dbReference type="InterPro" id="IPR000315">
    <property type="entry name" value="Znf_B-box"/>
</dbReference>
<dbReference type="Pfam" id="PF00643">
    <property type="entry name" value="zf-B_box"/>
    <property type="match status" value="1"/>
</dbReference>
<dbReference type="RefSeq" id="XP_060030211.1">
    <property type="nucleotide sequence ID" value="XM_060174228.1"/>
</dbReference>
<evidence type="ECO:0000259" key="8">
    <source>
        <dbReference type="PROSITE" id="PS50119"/>
    </source>
</evidence>
<feature type="region of interest" description="Disordered" evidence="6">
    <location>
        <begin position="483"/>
        <end position="580"/>
    </location>
</feature>
<evidence type="ECO:0000313" key="9">
    <source>
        <dbReference type="Proteomes" id="UP001652624"/>
    </source>
</evidence>
<feature type="region of interest" description="Disordered" evidence="6">
    <location>
        <begin position="1"/>
        <end position="57"/>
    </location>
</feature>
<dbReference type="SMART" id="SM00184">
    <property type="entry name" value="RING"/>
    <property type="match status" value="1"/>
</dbReference>
<proteinExistence type="predicted"/>
<dbReference type="Pfam" id="PF12126">
    <property type="entry name" value="PML_CC"/>
    <property type="match status" value="1"/>
</dbReference>
<evidence type="ECO:0000256" key="2">
    <source>
        <dbReference type="ARBA" id="ARBA00022771"/>
    </source>
</evidence>
<feature type="domain" description="B box-type" evidence="8">
    <location>
        <begin position="128"/>
        <end position="170"/>
    </location>
</feature>
<evidence type="ECO:0000259" key="7">
    <source>
        <dbReference type="PROSITE" id="PS50089"/>
    </source>
</evidence>
<evidence type="ECO:0000256" key="5">
    <source>
        <dbReference type="SAM" id="Coils"/>
    </source>
</evidence>
<name>A0ABM3W0W1_ERIEU</name>
<sequence>MQQPEAAPAGPPAPPQGPARPPTPGRGSPDPQDPQDSPEAPREPEEEQEDGRPEDPEEDFSFLHCAACGSEPKAPKLLGCLHTLCGGCLGEPGAGCPACGEPGDTGVLDNAFFENLQRRLATHRQVVGARAPCSRCREPAAVWCPECEQLLCSCCSEAHGWFLKHEARPLAELRAQPASDFLDSTRRGCAIFCANSTHRVPTLTSIYCRGCDKPLCCACALLDRGHAEQQCDLGAEVRERQEELGAAVRALREQEATFREARGRAREAEGRLLSARAEAETVIRARVHLVLEHVRARERALLAAVAARFEREHATLGARLRELDAGLQRLRAGGALVARMERFASDQEVLDMHSFLRGALGRLQGQRPAGPAGLRPNCFAEFLVPLQDLVSDIRQAAALPVTTSPEPACIPRNPSEADLPEDLQGEEACTLGLAAVRPEPDAHPVPTFAFSIRAAPHSKEDAPAALPPKRKACQTESPHKLIKLELGGPCPQPRPSTSQAFLDGLPSPGSPKSPESLQSLDLGRETVNSSPAHEDLSEPGETEDRVVVLSSSEDSDPEGPPHPETDSGSEDSDMQLEGPCPLWGLDDSVCPPRTKDGPLVFFDLKIDPESQTLTQLAAVSQDTQFRARLCPPQSVSLQAGLHGFLAFLRAWRQPVLACRRLWGRRLPALFAALEEAELLEDFLDAVSGLLAVLPLLRERVPAAPRPHLRGLARTYLAREMGAGSALAGAMALRDLCRLLDVGPGARLQPYVHAPRSLHCFAGLQPLVRAAVLGRGDARLLALHQVGLAELRDAHRRDPRAGLLHYGRFLAAPGQPAPGLQALAAYFQAQPAPPPRCTPGPRTCPQS</sequence>
<dbReference type="InterPro" id="IPR001841">
    <property type="entry name" value="Znf_RING"/>
</dbReference>
<dbReference type="InterPro" id="IPR013083">
    <property type="entry name" value="Znf_RING/FYVE/PHD"/>
</dbReference>
<dbReference type="PROSITE" id="PS50119">
    <property type="entry name" value="ZF_BBOX"/>
    <property type="match status" value="2"/>
</dbReference>
<feature type="compositionally biased region" description="Pro residues" evidence="6">
    <location>
        <begin position="9"/>
        <end position="24"/>
    </location>
</feature>